<name>A0A6J7WVE0_9CAUD</name>
<dbReference type="CDD" id="cd00761">
    <property type="entry name" value="Glyco_tranf_GTA_type"/>
    <property type="match status" value="1"/>
</dbReference>
<sequence>MGLSILVITPTTGSPELIDAILSVQNQVGREVEHLLVVDGVQFSSRVDEVLSNAGITTSEKLRRVDLPFNTGGGGYYGHRIMAGFGHLINHDYVLFLDQDNWFEPDHVNTLINTIETKNLDWAHSLRQVFDKDKNYITGDNCESLGRWPAWVGKDVHLVDTSTYCFKTSFYRQVCHIWDFGWGGDRRFFTILKDHLKHDNYACSGKYTLNYRLGGNDGSVQAGFFIDGNSKQAEIYPGSFPWNV</sequence>
<dbReference type="SUPFAM" id="SSF53448">
    <property type="entry name" value="Nucleotide-diphospho-sugar transferases"/>
    <property type="match status" value="1"/>
</dbReference>
<reference evidence="2" key="1">
    <citation type="submission" date="2020-05" db="EMBL/GenBank/DDBJ databases">
        <authorList>
            <person name="Chiriac C."/>
            <person name="Salcher M."/>
            <person name="Ghai R."/>
            <person name="Kavagutti S V."/>
        </authorList>
    </citation>
    <scope>NUCLEOTIDE SEQUENCE</scope>
</reference>
<dbReference type="InterPro" id="IPR029044">
    <property type="entry name" value="Nucleotide-diphossugar_trans"/>
</dbReference>
<dbReference type="Gene3D" id="3.90.550.10">
    <property type="entry name" value="Spore Coat Polysaccharide Biosynthesis Protein SpsA, Chain A"/>
    <property type="match status" value="1"/>
</dbReference>
<dbReference type="Pfam" id="PF00535">
    <property type="entry name" value="Glycos_transf_2"/>
    <property type="match status" value="1"/>
</dbReference>
<protein>
    <submittedName>
        <fullName evidence="2">Glyco_tranf_GTA_type domain containing protein</fullName>
    </submittedName>
</protein>
<evidence type="ECO:0000259" key="1">
    <source>
        <dbReference type="Pfam" id="PF00535"/>
    </source>
</evidence>
<organism evidence="2">
    <name type="scientific">uncultured Caudovirales phage</name>
    <dbReference type="NCBI Taxonomy" id="2100421"/>
    <lineage>
        <taxon>Viruses</taxon>
        <taxon>Duplodnaviria</taxon>
        <taxon>Heunggongvirae</taxon>
        <taxon>Uroviricota</taxon>
        <taxon>Caudoviricetes</taxon>
        <taxon>Peduoviridae</taxon>
        <taxon>Maltschvirus</taxon>
        <taxon>Maltschvirus maltsch</taxon>
    </lineage>
</organism>
<dbReference type="InterPro" id="IPR001173">
    <property type="entry name" value="Glyco_trans_2-like"/>
</dbReference>
<evidence type="ECO:0000313" key="2">
    <source>
        <dbReference type="EMBL" id="CAB5221707.1"/>
    </source>
</evidence>
<proteinExistence type="predicted"/>
<dbReference type="EMBL" id="LR798294">
    <property type="protein sequence ID" value="CAB5221707.1"/>
    <property type="molecule type" value="Genomic_DNA"/>
</dbReference>
<accession>A0A6J7WVE0</accession>
<feature type="domain" description="Glycosyltransferase 2-like" evidence="1">
    <location>
        <begin position="7"/>
        <end position="138"/>
    </location>
</feature>
<gene>
    <name evidence="2" type="ORF">UFOVP242_34</name>
</gene>